<evidence type="ECO:0000313" key="3">
    <source>
        <dbReference type="Proteomes" id="UP000254817"/>
    </source>
</evidence>
<feature type="transmembrane region" description="Helical" evidence="1">
    <location>
        <begin position="37"/>
        <end position="58"/>
    </location>
</feature>
<accession>A0A376SBJ9</accession>
<keyword evidence="1" id="KW-0472">Membrane</keyword>
<dbReference type="AlphaFoldDB" id="A0A376SBJ9"/>
<proteinExistence type="predicted"/>
<sequence length="214" mass="24553">MGSSVVVDALKDLLPILSGVLGVLGVFNIFKSSTNKLTVWGWVAIMVITISAIVGFYLSRVDRYNADKEKDAAQIKINSILIELERAKHPINEVEMTVWSILPDSNREVLDYKNFIKGKVNNWKEKPFFPIRKDKSNDLQATTYGLNNKPINFDIDKKSKFWPKKNFPLLSSMAEFYSVNLCVNMKRINPEDFLPVMGSRPSIDWCTNEFFHNR</sequence>
<feature type="transmembrane region" description="Helical" evidence="1">
    <location>
        <begin position="13"/>
        <end position="30"/>
    </location>
</feature>
<protein>
    <submittedName>
        <fullName evidence="2">Uncharacterized protein</fullName>
    </submittedName>
</protein>
<keyword evidence="1" id="KW-1133">Transmembrane helix</keyword>
<name>A0A376SBJ9_ECOLX</name>
<dbReference type="EMBL" id="UGAW01000002">
    <property type="protein sequence ID" value="STI48196.1"/>
    <property type="molecule type" value="Genomic_DNA"/>
</dbReference>
<reference evidence="2 3" key="1">
    <citation type="submission" date="2018-06" db="EMBL/GenBank/DDBJ databases">
        <authorList>
            <consortium name="Pathogen Informatics"/>
            <person name="Doyle S."/>
        </authorList>
    </citation>
    <scope>NUCLEOTIDE SEQUENCE [LARGE SCALE GENOMIC DNA]</scope>
    <source>
        <strain evidence="2 3">NCTC11112</strain>
    </source>
</reference>
<organism evidence="2 3">
    <name type="scientific">Escherichia coli</name>
    <dbReference type="NCBI Taxonomy" id="562"/>
    <lineage>
        <taxon>Bacteria</taxon>
        <taxon>Pseudomonadati</taxon>
        <taxon>Pseudomonadota</taxon>
        <taxon>Gammaproteobacteria</taxon>
        <taxon>Enterobacterales</taxon>
        <taxon>Enterobacteriaceae</taxon>
        <taxon>Escherichia</taxon>
    </lineage>
</organism>
<gene>
    <name evidence="2" type="ORF">NCTC11112_07435</name>
</gene>
<evidence type="ECO:0000256" key="1">
    <source>
        <dbReference type="SAM" id="Phobius"/>
    </source>
</evidence>
<keyword evidence="1" id="KW-0812">Transmembrane</keyword>
<dbReference type="Proteomes" id="UP000254817">
    <property type="component" value="Unassembled WGS sequence"/>
</dbReference>
<evidence type="ECO:0000313" key="2">
    <source>
        <dbReference type="EMBL" id="STI48196.1"/>
    </source>
</evidence>